<comment type="caution">
    <text evidence="10">The sequence shown here is derived from an EMBL/GenBank/DDBJ whole genome shotgun (WGS) entry which is preliminary data.</text>
</comment>
<dbReference type="PROSITE" id="PS51032">
    <property type="entry name" value="AP2_ERF"/>
    <property type="match status" value="1"/>
</dbReference>
<evidence type="ECO:0000256" key="6">
    <source>
        <dbReference type="ARBA" id="ARBA00023163"/>
    </source>
</evidence>
<dbReference type="EMBL" id="JAINDJ010000003">
    <property type="protein sequence ID" value="KAG9455125.1"/>
    <property type="molecule type" value="Genomic_DNA"/>
</dbReference>
<gene>
    <name evidence="10" type="ORF">H6P81_008029</name>
</gene>
<evidence type="ECO:0000256" key="1">
    <source>
        <dbReference type="ARBA" id="ARBA00004123"/>
    </source>
</evidence>
<dbReference type="GO" id="GO:0006950">
    <property type="term" value="P:response to stress"/>
    <property type="evidence" value="ECO:0007669"/>
    <property type="project" value="UniProtKB-ARBA"/>
</dbReference>
<feature type="region of interest" description="Disordered" evidence="8">
    <location>
        <begin position="1"/>
        <end position="31"/>
    </location>
</feature>
<feature type="compositionally biased region" description="Low complexity" evidence="8">
    <location>
        <begin position="54"/>
        <end position="67"/>
    </location>
</feature>
<dbReference type="Gene3D" id="3.30.730.10">
    <property type="entry name" value="AP2/ERF domain"/>
    <property type="match status" value="1"/>
</dbReference>
<accession>A0AAV7F474</accession>
<keyword evidence="5" id="KW-0010">Activator</keyword>
<evidence type="ECO:0000256" key="4">
    <source>
        <dbReference type="ARBA" id="ARBA00023125"/>
    </source>
</evidence>
<dbReference type="InterPro" id="IPR016177">
    <property type="entry name" value="DNA-bd_dom_sf"/>
</dbReference>
<dbReference type="PANTHER" id="PTHR31190:SF499">
    <property type="entry name" value="ETHYLENE-RESPONSIVE TRANSCRIPTION FACTOR ERF105"/>
    <property type="match status" value="1"/>
</dbReference>
<feature type="compositionally biased region" description="Basic and acidic residues" evidence="8">
    <location>
        <begin position="183"/>
        <end position="201"/>
    </location>
</feature>
<keyword evidence="11" id="KW-1185">Reference proteome</keyword>
<dbReference type="Proteomes" id="UP000825729">
    <property type="component" value="Unassembled WGS sequence"/>
</dbReference>
<dbReference type="CDD" id="cd00018">
    <property type="entry name" value="AP2"/>
    <property type="match status" value="1"/>
</dbReference>
<dbReference type="SMART" id="SM00380">
    <property type="entry name" value="AP2"/>
    <property type="match status" value="1"/>
</dbReference>
<comment type="subcellular location">
    <subcellularLocation>
        <location evidence="1">Nucleus</location>
    </subcellularLocation>
</comment>
<dbReference type="InterPro" id="IPR044808">
    <property type="entry name" value="ERF_plant"/>
</dbReference>
<dbReference type="Pfam" id="PF00847">
    <property type="entry name" value="AP2"/>
    <property type="match status" value="1"/>
</dbReference>
<evidence type="ECO:0000256" key="8">
    <source>
        <dbReference type="SAM" id="MobiDB-lite"/>
    </source>
</evidence>
<dbReference type="PRINTS" id="PR00367">
    <property type="entry name" value="ETHRSPELEMNT"/>
</dbReference>
<dbReference type="PANTHER" id="PTHR31190">
    <property type="entry name" value="DNA-BINDING DOMAIN"/>
    <property type="match status" value="1"/>
</dbReference>
<keyword evidence="3" id="KW-0805">Transcription regulation</keyword>
<proteinExistence type="predicted"/>
<dbReference type="InterPro" id="IPR001471">
    <property type="entry name" value="AP2/ERF_dom"/>
</dbReference>
<dbReference type="InterPro" id="IPR036955">
    <property type="entry name" value="AP2/ERF_dom_sf"/>
</dbReference>
<feature type="region of interest" description="Disordered" evidence="8">
    <location>
        <begin position="54"/>
        <end position="73"/>
    </location>
</feature>
<dbReference type="GO" id="GO:0003700">
    <property type="term" value="F:DNA-binding transcription factor activity"/>
    <property type="evidence" value="ECO:0007669"/>
    <property type="project" value="InterPro"/>
</dbReference>
<organism evidence="10 11">
    <name type="scientific">Aristolochia fimbriata</name>
    <name type="common">White veined hardy Dutchman's pipe vine</name>
    <dbReference type="NCBI Taxonomy" id="158543"/>
    <lineage>
        <taxon>Eukaryota</taxon>
        <taxon>Viridiplantae</taxon>
        <taxon>Streptophyta</taxon>
        <taxon>Embryophyta</taxon>
        <taxon>Tracheophyta</taxon>
        <taxon>Spermatophyta</taxon>
        <taxon>Magnoliopsida</taxon>
        <taxon>Magnoliidae</taxon>
        <taxon>Piperales</taxon>
        <taxon>Aristolochiaceae</taxon>
        <taxon>Aristolochia</taxon>
    </lineage>
</organism>
<evidence type="ECO:0000259" key="9">
    <source>
        <dbReference type="PROSITE" id="PS51032"/>
    </source>
</evidence>
<feature type="compositionally biased region" description="Polar residues" evidence="8">
    <location>
        <begin position="205"/>
        <end position="215"/>
    </location>
</feature>
<protein>
    <recommendedName>
        <fullName evidence="9">AP2/ERF domain-containing protein</fullName>
    </recommendedName>
</protein>
<evidence type="ECO:0000313" key="10">
    <source>
        <dbReference type="EMBL" id="KAG9455125.1"/>
    </source>
</evidence>
<dbReference type="FunFam" id="3.30.730.10:FF:000001">
    <property type="entry name" value="Ethylene-responsive transcription factor 2"/>
    <property type="match status" value="1"/>
</dbReference>
<reference evidence="10 11" key="1">
    <citation type="submission" date="2021-07" db="EMBL/GenBank/DDBJ databases">
        <title>The Aristolochia fimbriata genome: insights into angiosperm evolution, floral development and chemical biosynthesis.</title>
        <authorList>
            <person name="Jiao Y."/>
        </authorList>
    </citation>
    <scope>NUCLEOTIDE SEQUENCE [LARGE SCALE GENOMIC DNA]</scope>
    <source>
        <strain evidence="10">IBCAS-2021</strain>
        <tissue evidence="10">Leaf</tissue>
    </source>
</reference>
<evidence type="ECO:0000256" key="7">
    <source>
        <dbReference type="ARBA" id="ARBA00023242"/>
    </source>
</evidence>
<keyword evidence="2" id="KW-0936">Ethylene signaling pathway</keyword>
<evidence type="ECO:0000256" key="3">
    <source>
        <dbReference type="ARBA" id="ARBA00023015"/>
    </source>
</evidence>
<feature type="compositionally biased region" description="Polar residues" evidence="8">
    <location>
        <begin position="1"/>
        <end position="27"/>
    </location>
</feature>
<dbReference type="GO" id="GO:0000976">
    <property type="term" value="F:transcription cis-regulatory region binding"/>
    <property type="evidence" value="ECO:0007669"/>
    <property type="project" value="UniProtKB-ARBA"/>
</dbReference>
<keyword evidence="7" id="KW-0539">Nucleus</keyword>
<dbReference type="SUPFAM" id="SSF54171">
    <property type="entry name" value="DNA-binding domain"/>
    <property type="match status" value="1"/>
</dbReference>
<dbReference type="AlphaFoldDB" id="A0AAV7F474"/>
<dbReference type="GO" id="GO:0009873">
    <property type="term" value="P:ethylene-activated signaling pathway"/>
    <property type="evidence" value="ECO:0007669"/>
    <property type="project" value="UniProtKB-KW"/>
</dbReference>
<sequence>MQYPISSNGYNQVTPSFEFASDSNTPVDNGEKSNEIFEKFRLFGYNEPTDELPVVPVKKSPVSPSSLSERRPSLKISLPQPALVPKVEWCEPAAVTKPAAPAKKIHYCGVRQRPWGKFAGEIRDPGRRGSRVWLGTFDTAVEAAKAYDRAAFRMRGSKAILNFPLEAGKCDGHANPGRKRRRDKENEARDQTPAPEKKVIKTETVMVTKQQPPIE</sequence>
<evidence type="ECO:0000256" key="5">
    <source>
        <dbReference type="ARBA" id="ARBA00023159"/>
    </source>
</evidence>
<keyword evidence="6" id="KW-0804">Transcription</keyword>
<feature type="region of interest" description="Disordered" evidence="8">
    <location>
        <begin position="168"/>
        <end position="215"/>
    </location>
</feature>
<feature type="domain" description="AP2/ERF" evidence="9">
    <location>
        <begin position="106"/>
        <end position="164"/>
    </location>
</feature>
<name>A0AAV7F474_ARIFI</name>
<evidence type="ECO:0000256" key="2">
    <source>
        <dbReference type="ARBA" id="ARBA00022745"/>
    </source>
</evidence>
<dbReference type="GO" id="GO:0005634">
    <property type="term" value="C:nucleus"/>
    <property type="evidence" value="ECO:0007669"/>
    <property type="project" value="UniProtKB-SubCell"/>
</dbReference>
<evidence type="ECO:0000313" key="11">
    <source>
        <dbReference type="Proteomes" id="UP000825729"/>
    </source>
</evidence>
<keyword evidence="4" id="KW-0238">DNA-binding</keyword>